<dbReference type="InterPro" id="IPR012677">
    <property type="entry name" value="Nucleotide-bd_a/b_plait_sf"/>
</dbReference>
<organism evidence="3 4">
    <name type="scientific">Turnera subulata</name>
    <dbReference type="NCBI Taxonomy" id="218843"/>
    <lineage>
        <taxon>Eukaryota</taxon>
        <taxon>Viridiplantae</taxon>
        <taxon>Streptophyta</taxon>
        <taxon>Embryophyta</taxon>
        <taxon>Tracheophyta</taxon>
        <taxon>Spermatophyta</taxon>
        <taxon>Magnoliopsida</taxon>
        <taxon>eudicotyledons</taxon>
        <taxon>Gunneridae</taxon>
        <taxon>Pentapetalae</taxon>
        <taxon>rosids</taxon>
        <taxon>fabids</taxon>
        <taxon>Malpighiales</taxon>
        <taxon>Passifloraceae</taxon>
        <taxon>Turnera</taxon>
    </lineage>
</organism>
<evidence type="ECO:0000259" key="2">
    <source>
        <dbReference type="PROSITE" id="PS50102"/>
    </source>
</evidence>
<reference evidence="3" key="2">
    <citation type="journal article" date="2023" name="Plants (Basel)">
        <title>Annotation of the Turnera subulata (Passifloraceae) Draft Genome Reveals the S-Locus Evolved after the Divergence of Turneroideae from Passifloroideae in a Stepwise Manner.</title>
        <authorList>
            <person name="Henning P.M."/>
            <person name="Roalson E.H."/>
            <person name="Mir W."/>
            <person name="McCubbin A.G."/>
            <person name="Shore J.S."/>
        </authorList>
    </citation>
    <scope>NUCLEOTIDE SEQUENCE</scope>
    <source>
        <strain evidence="3">F60SS</strain>
    </source>
</reference>
<dbReference type="InterPro" id="IPR000504">
    <property type="entry name" value="RRM_dom"/>
</dbReference>
<dbReference type="AlphaFoldDB" id="A0A9Q0FRY4"/>
<comment type="caution">
    <text evidence="3">The sequence shown here is derived from an EMBL/GenBank/DDBJ whole genome shotgun (WGS) entry which is preliminary data.</text>
</comment>
<evidence type="ECO:0000256" key="1">
    <source>
        <dbReference type="PROSITE-ProRule" id="PRU00176"/>
    </source>
</evidence>
<evidence type="ECO:0000313" key="4">
    <source>
        <dbReference type="Proteomes" id="UP001141552"/>
    </source>
</evidence>
<dbReference type="Pfam" id="PF00076">
    <property type="entry name" value="RRM_1"/>
    <property type="match status" value="1"/>
</dbReference>
<dbReference type="Proteomes" id="UP001141552">
    <property type="component" value="Unassembled WGS sequence"/>
</dbReference>
<dbReference type="Gene3D" id="3.30.70.330">
    <property type="match status" value="1"/>
</dbReference>
<dbReference type="InterPro" id="IPR035979">
    <property type="entry name" value="RBD_domain_sf"/>
</dbReference>
<keyword evidence="1" id="KW-0694">RNA-binding</keyword>
<protein>
    <recommendedName>
        <fullName evidence="2">RRM domain-containing protein</fullName>
    </recommendedName>
</protein>
<dbReference type="PANTHER" id="PTHR34427">
    <property type="entry name" value="DUF4283 DOMAIN PROTEIN"/>
    <property type="match status" value="1"/>
</dbReference>
<feature type="domain" description="RRM" evidence="2">
    <location>
        <begin position="1"/>
        <end position="64"/>
    </location>
</feature>
<dbReference type="GO" id="GO:0003723">
    <property type="term" value="F:RNA binding"/>
    <property type="evidence" value="ECO:0007669"/>
    <property type="project" value="UniProtKB-UniRule"/>
</dbReference>
<accession>A0A9Q0FRY4</accession>
<dbReference type="EMBL" id="JAKUCV010004096">
    <property type="protein sequence ID" value="KAJ4836516.1"/>
    <property type="molecule type" value="Genomic_DNA"/>
</dbReference>
<gene>
    <name evidence="3" type="ORF">Tsubulata_041265</name>
</gene>
<reference evidence="3" key="1">
    <citation type="submission" date="2022-02" db="EMBL/GenBank/DDBJ databases">
        <authorList>
            <person name="Henning P.M."/>
            <person name="McCubbin A.G."/>
            <person name="Shore J.S."/>
        </authorList>
    </citation>
    <scope>NUCLEOTIDE SEQUENCE</scope>
    <source>
        <strain evidence="3">F60SS</strain>
        <tissue evidence="3">Leaves</tissue>
    </source>
</reference>
<dbReference type="CDD" id="cd00590">
    <property type="entry name" value="RRM_SF"/>
    <property type="match status" value="1"/>
</dbReference>
<dbReference type="OrthoDB" id="861279at2759"/>
<proteinExistence type="predicted"/>
<dbReference type="PROSITE" id="PS50102">
    <property type="entry name" value="RRM"/>
    <property type="match status" value="1"/>
</dbReference>
<name>A0A9Q0FRY4_9ROSI</name>
<keyword evidence="4" id="KW-1185">Reference proteome</keyword>
<dbReference type="SUPFAM" id="SSF54928">
    <property type="entry name" value="RNA-binding domain, RBD"/>
    <property type="match status" value="1"/>
</dbReference>
<dbReference type="PANTHER" id="PTHR34427:SF5">
    <property type="entry name" value="DUF4283 DOMAIN-CONTAINING PROTEIN"/>
    <property type="match status" value="1"/>
</dbReference>
<evidence type="ECO:0000313" key="3">
    <source>
        <dbReference type="EMBL" id="KAJ4836516.1"/>
    </source>
</evidence>
<sequence>MDLHMVMSRFGEVMDVYVPLKLKRSGKRYAFVRFRNNVDIRHLILSINSMNGVGVNITAKAAKARMDDNSRPSVSQETKIVRAARTDDRSFVEAVRSQSGVADQDFVPKYGAHEWLSCCALGVLKSPMSFQRLKVFFPSKESPVTEIIPLGGVSFLFKFGSKAERNAMISDQPEWFMELFDVFKEWEDGDAAHDRLCWVLVKGVPPGAWFADFFHLVMTKVGDYVDWSHDTMSRKRFDVAKILIRTTSMSFVNRSFSVQFGDQYFSVGIVESHLDPLDWE</sequence>